<reference evidence="3 4" key="1">
    <citation type="submission" date="2018-06" db="EMBL/GenBank/DDBJ databases">
        <authorList>
            <consortium name="Pathogen Informatics"/>
            <person name="Doyle S."/>
        </authorList>
    </citation>
    <scope>NUCLEOTIDE SEQUENCE [LARGE SCALE GENOMIC DNA]</scope>
    <source>
        <strain evidence="3 4">NCTC12112</strain>
    </source>
</reference>
<name>A0AAX1TQ98_9FUSO</name>
<feature type="domain" description="YcxB-like C-terminal" evidence="2">
    <location>
        <begin position="75"/>
        <end position="135"/>
    </location>
</feature>
<evidence type="ECO:0000313" key="4">
    <source>
        <dbReference type="Proteomes" id="UP000249008"/>
    </source>
</evidence>
<sequence>MKRLRICGVILAVICFFVTYLNIMRRRSSFEILVFVIMFFFSLAIYFIHMKVSKDMLKNALAIHNGVHTESIFRFGEDVITLEEGKIFMEFDYNQIKKIHDLKKLYVLMIGKQNGIIVRKDSFSVGTFHKFKQFIERKCKNIKK</sequence>
<organism evidence="3 4">
    <name type="scientific">Fusobacterium ulcerans</name>
    <dbReference type="NCBI Taxonomy" id="861"/>
    <lineage>
        <taxon>Bacteria</taxon>
        <taxon>Fusobacteriati</taxon>
        <taxon>Fusobacteriota</taxon>
        <taxon>Fusobacteriia</taxon>
        <taxon>Fusobacteriales</taxon>
        <taxon>Fusobacteriaceae</taxon>
        <taxon>Fusobacterium</taxon>
    </lineage>
</organism>
<dbReference type="InterPro" id="IPR025588">
    <property type="entry name" value="YcxB-like_C"/>
</dbReference>
<accession>A0AAX1TQ98</accession>
<protein>
    <recommendedName>
        <fullName evidence="2">YcxB-like C-terminal domain-containing protein</fullName>
    </recommendedName>
</protein>
<feature type="transmembrane region" description="Helical" evidence="1">
    <location>
        <begin position="30"/>
        <end position="48"/>
    </location>
</feature>
<dbReference type="EMBL" id="LS483487">
    <property type="protein sequence ID" value="SQJ13745.1"/>
    <property type="molecule type" value="Genomic_DNA"/>
</dbReference>
<dbReference type="Pfam" id="PF14317">
    <property type="entry name" value="YcxB"/>
    <property type="match status" value="1"/>
</dbReference>
<keyword evidence="1" id="KW-1133">Transmembrane helix</keyword>
<dbReference type="AlphaFoldDB" id="A0AAX1TQ98"/>
<evidence type="ECO:0000313" key="3">
    <source>
        <dbReference type="EMBL" id="SQJ13745.1"/>
    </source>
</evidence>
<keyword evidence="1" id="KW-0812">Transmembrane</keyword>
<proteinExistence type="predicted"/>
<evidence type="ECO:0000256" key="1">
    <source>
        <dbReference type="SAM" id="Phobius"/>
    </source>
</evidence>
<dbReference type="RefSeq" id="WP_005979612.1">
    <property type="nucleotide sequence ID" value="NZ_BAABXY010000001.1"/>
</dbReference>
<dbReference type="GeneID" id="78454180"/>
<gene>
    <name evidence="3" type="ORF">NCTC12112_02912</name>
</gene>
<dbReference type="KEGG" id="ful:C4N20_05130"/>
<evidence type="ECO:0000259" key="2">
    <source>
        <dbReference type="Pfam" id="PF14317"/>
    </source>
</evidence>
<keyword evidence="1" id="KW-0472">Membrane</keyword>
<dbReference type="Proteomes" id="UP000249008">
    <property type="component" value="Chromosome 1"/>
</dbReference>
<feature type="transmembrane region" description="Helical" evidence="1">
    <location>
        <begin position="7"/>
        <end position="24"/>
    </location>
</feature>